<accession>A0A0D3K9F3</accession>
<keyword evidence="1" id="KW-0479">Metal-binding</keyword>
<evidence type="ECO:0000256" key="4">
    <source>
        <dbReference type="SAM" id="SignalP"/>
    </source>
</evidence>
<dbReference type="GeneID" id="17277660"/>
<dbReference type="PROSITE" id="PS00018">
    <property type="entry name" value="EF_HAND_1"/>
    <property type="match status" value="5"/>
</dbReference>
<evidence type="ECO:0000256" key="2">
    <source>
        <dbReference type="ARBA" id="ARBA00022737"/>
    </source>
</evidence>
<dbReference type="Pfam" id="PF13499">
    <property type="entry name" value="EF-hand_7"/>
    <property type="match status" value="1"/>
</dbReference>
<dbReference type="AlphaFoldDB" id="A0A0D3K9F3"/>
<dbReference type="GO" id="GO:0005509">
    <property type="term" value="F:calcium ion binding"/>
    <property type="evidence" value="ECO:0007669"/>
    <property type="project" value="InterPro"/>
</dbReference>
<dbReference type="Proteomes" id="UP000013827">
    <property type="component" value="Unassembled WGS sequence"/>
</dbReference>
<name>A0A0D3K9F3_EMIH1</name>
<keyword evidence="2" id="KW-0677">Repeat</keyword>
<keyword evidence="7" id="KW-1185">Reference proteome</keyword>
<reference evidence="7" key="1">
    <citation type="journal article" date="2013" name="Nature">
        <title>Pan genome of the phytoplankton Emiliania underpins its global distribution.</title>
        <authorList>
            <person name="Read B.A."/>
            <person name="Kegel J."/>
            <person name="Klute M.J."/>
            <person name="Kuo A."/>
            <person name="Lefebvre S.C."/>
            <person name="Maumus F."/>
            <person name="Mayer C."/>
            <person name="Miller J."/>
            <person name="Monier A."/>
            <person name="Salamov A."/>
            <person name="Young J."/>
            <person name="Aguilar M."/>
            <person name="Claverie J.M."/>
            <person name="Frickenhaus S."/>
            <person name="Gonzalez K."/>
            <person name="Herman E.K."/>
            <person name="Lin Y.C."/>
            <person name="Napier J."/>
            <person name="Ogata H."/>
            <person name="Sarno A.F."/>
            <person name="Shmutz J."/>
            <person name="Schroeder D."/>
            <person name="de Vargas C."/>
            <person name="Verret F."/>
            <person name="von Dassow P."/>
            <person name="Valentin K."/>
            <person name="Van de Peer Y."/>
            <person name="Wheeler G."/>
            <person name="Dacks J.B."/>
            <person name="Delwiche C.F."/>
            <person name="Dyhrman S.T."/>
            <person name="Glockner G."/>
            <person name="John U."/>
            <person name="Richards T."/>
            <person name="Worden A.Z."/>
            <person name="Zhang X."/>
            <person name="Grigoriev I.V."/>
            <person name="Allen A.E."/>
            <person name="Bidle K."/>
            <person name="Borodovsky M."/>
            <person name="Bowler C."/>
            <person name="Brownlee C."/>
            <person name="Cock J.M."/>
            <person name="Elias M."/>
            <person name="Gladyshev V.N."/>
            <person name="Groth M."/>
            <person name="Guda C."/>
            <person name="Hadaegh A."/>
            <person name="Iglesias-Rodriguez M.D."/>
            <person name="Jenkins J."/>
            <person name="Jones B.M."/>
            <person name="Lawson T."/>
            <person name="Leese F."/>
            <person name="Lindquist E."/>
            <person name="Lobanov A."/>
            <person name="Lomsadze A."/>
            <person name="Malik S.B."/>
            <person name="Marsh M.E."/>
            <person name="Mackinder L."/>
            <person name="Mock T."/>
            <person name="Mueller-Roeber B."/>
            <person name="Pagarete A."/>
            <person name="Parker M."/>
            <person name="Probert I."/>
            <person name="Quesneville H."/>
            <person name="Raines C."/>
            <person name="Rensing S.A."/>
            <person name="Riano-Pachon D.M."/>
            <person name="Richier S."/>
            <person name="Rokitta S."/>
            <person name="Shiraiwa Y."/>
            <person name="Soanes D.M."/>
            <person name="van der Giezen M."/>
            <person name="Wahlund T.M."/>
            <person name="Williams B."/>
            <person name="Wilson W."/>
            <person name="Wolfe G."/>
            <person name="Wurch L.L."/>
        </authorList>
    </citation>
    <scope>NUCLEOTIDE SEQUENCE</scope>
</reference>
<proteinExistence type="predicted"/>
<dbReference type="InterPro" id="IPR018247">
    <property type="entry name" value="EF_Hand_1_Ca_BS"/>
</dbReference>
<feature type="domain" description="EF-hand" evidence="5">
    <location>
        <begin position="59"/>
        <end position="94"/>
    </location>
</feature>
<dbReference type="InterPro" id="IPR002048">
    <property type="entry name" value="EF_hand_dom"/>
</dbReference>
<dbReference type="PANTHER" id="PTHR10827:SF98">
    <property type="entry name" value="45 KDA CALCIUM-BINDING PROTEIN"/>
    <property type="match status" value="1"/>
</dbReference>
<keyword evidence="4" id="KW-0732">Signal</keyword>
<dbReference type="EnsemblProtists" id="EOD32388">
    <property type="protein sequence ID" value="EOD32388"/>
    <property type="gene ID" value="EMIHUDRAFT_230938"/>
</dbReference>
<feature type="chain" id="PRO_5044187844" description="EF-hand domain-containing protein" evidence="4">
    <location>
        <begin position="22"/>
        <end position="336"/>
    </location>
</feature>
<evidence type="ECO:0000313" key="6">
    <source>
        <dbReference type="EnsemblProtists" id="EOD32388"/>
    </source>
</evidence>
<dbReference type="SUPFAM" id="SSF47473">
    <property type="entry name" value="EF-hand"/>
    <property type="match status" value="1"/>
</dbReference>
<protein>
    <recommendedName>
        <fullName evidence="5">EF-hand domain-containing protein</fullName>
    </recommendedName>
</protein>
<reference evidence="6" key="2">
    <citation type="submission" date="2024-10" db="UniProtKB">
        <authorList>
            <consortium name="EnsemblProtists"/>
        </authorList>
    </citation>
    <scope>IDENTIFICATION</scope>
</reference>
<feature type="signal peptide" evidence="4">
    <location>
        <begin position="1"/>
        <end position="21"/>
    </location>
</feature>
<dbReference type="RefSeq" id="XP_005784817.1">
    <property type="nucleotide sequence ID" value="XM_005784760.1"/>
</dbReference>
<dbReference type="HOGENOM" id="CLU_827518_0_0_1"/>
<dbReference type="Gene3D" id="1.10.238.10">
    <property type="entry name" value="EF-hand"/>
    <property type="match status" value="2"/>
</dbReference>
<keyword evidence="3" id="KW-0106">Calcium</keyword>
<sequence length="336" mass="37130">MTLRTLAVALLLCSGRSDNSAATVDSTDANFNTESAEDELAWDEMDSDLAWDDIDEVEADPATVRALFERLDVSRDGRLDVAELQAALESQARSYFESVRASTTYETHALLGAADADDDGTLSLPEFEAGRLYVHHADQVERPDLFAFADVDADGQVAPSELHALLFPEWSGRADAFRAFLRERVRAAHDADADGRLTRRELYGWRQRLRGEDTAEDEGEDEGLAAEDAQRFEWHDGDGDGALDEDELGEFLLPRSTADGGGETLQELTREELRRLVAALQLGMLPEQAGRFGEGMERDDPNVQGEDHFGVEQALALGAPFLRSFQLLLEEDEEPP</sequence>
<evidence type="ECO:0000259" key="5">
    <source>
        <dbReference type="PROSITE" id="PS50222"/>
    </source>
</evidence>
<evidence type="ECO:0000313" key="7">
    <source>
        <dbReference type="Proteomes" id="UP000013827"/>
    </source>
</evidence>
<dbReference type="PROSITE" id="PS50222">
    <property type="entry name" value="EF_HAND_2"/>
    <property type="match status" value="1"/>
</dbReference>
<organism evidence="6 7">
    <name type="scientific">Emiliania huxleyi (strain CCMP1516)</name>
    <dbReference type="NCBI Taxonomy" id="280463"/>
    <lineage>
        <taxon>Eukaryota</taxon>
        <taxon>Haptista</taxon>
        <taxon>Haptophyta</taxon>
        <taxon>Prymnesiophyceae</taxon>
        <taxon>Isochrysidales</taxon>
        <taxon>Noelaerhabdaceae</taxon>
        <taxon>Emiliania</taxon>
    </lineage>
</organism>
<dbReference type="KEGG" id="ehx:EMIHUDRAFT_230938"/>
<evidence type="ECO:0000256" key="3">
    <source>
        <dbReference type="ARBA" id="ARBA00022837"/>
    </source>
</evidence>
<dbReference type="GO" id="GO:0005783">
    <property type="term" value="C:endoplasmic reticulum"/>
    <property type="evidence" value="ECO:0007669"/>
    <property type="project" value="TreeGrafter"/>
</dbReference>
<dbReference type="PaxDb" id="2903-EOD32388"/>
<dbReference type="STRING" id="2903.R1DAC3"/>
<dbReference type="PANTHER" id="PTHR10827">
    <property type="entry name" value="RETICULOCALBIN"/>
    <property type="match status" value="1"/>
</dbReference>
<evidence type="ECO:0000256" key="1">
    <source>
        <dbReference type="ARBA" id="ARBA00022723"/>
    </source>
</evidence>
<dbReference type="InterPro" id="IPR011992">
    <property type="entry name" value="EF-hand-dom_pair"/>
</dbReference>